<accession>A0ABU3TNK4</accession>
<name>A0ABU3TNK4_9BACT</name>
<dbReference type="SUPFAM" id="SSF52833">
    <property type="entry name" value="Thioredoxin-like"/>
    <property type="match status" value="1"/>
</dbReference>
<comment type="caution">
    <text evidence="2">The sequence shown here is derived from an EMBL/GenBank/DDBJ whole genome shotgun (WGS) entry which is preliminary data.</text>
</comment>
<sequence>MRILLICILSTFIFSTSIAQNPSFKPLESFDAIFARAKKENKPIFFEAYLPNCSHCMAYDVTLKNPKIKQFLDKNVLAYQLDISKRENGLFLRKQKVYVPSTPSFVMLGPDGKPWDVQTMGDELNTVDGILTSLRKAIDPQKRDEATLKKYQQGAREFEEMLGLANFTRMTLDTVQNIEIVQQITEALPKDKYESELGFLLIRKVMLDNNNPLFDHFINNLAVYRKTNDSVTVRQVAENTLMSTLFSSRSRKFNPERIAGIKFGLKQIGLTDAQIANRCIVLEVLIDLDKDQLATATDRIKSYYQGKEIPAKEKDFWCKWLTRKADPKNPCPLP</sequence>
<dbReference type="Proteomes" id="UP001249959">
    <property type="component" value="Unassembled WGS sequence"/>
</dbReference>
<dbReference type="EMBL" id="JAVNWW010000001">
    <property type="protein sequence ID" value="MDU0807449.1"/>
    <property type="molecule type" value="Genomic_DNA"/>
</dbReference>
<dbReference type="Pfam" id="PF13899">
    <property type="entry name" value="Thioredoxin_7"/>
    <property type="match status" value="1"/>
</dbReference>
<dbReference type="RefSeq" id="WP_316070045.1">
    <property type="nucleotide sequence ID" value="NZ_JAVNWW010000001.1"/>
</dbReference>
<feature type="chain" id="PRO_5046274975" evidence="1">
    <location>
        <begin position="20"/>
        <end position="334"/>
    </location>
</feature>
<evidence type="ECO:0000313" key="3">
    <source>
        <dbReference type="Proteomes" id="UP001249959"/>
    </source>
</evidence>
<dbReference type="Gene3D" id="3.40.30.10">
    <property type="entry name" value="Glutaredoxin"/>
    <property type="match status" value="1"/>
</dbReference>
<evidence type="ECO:0000313" key="2">
    <source>
        <dbReference type="EMBL" id="MDU0807449.1"/>
    </source>
</evidence>
<evidence type="ECO:0000256" key="1">
    <source>
        <dbReference type="SAM" id="SignalP"/>
    </source>
</evidence>
<keyword evidence="3" id="KW-1185">Reference proteome</keyword>
<feature type="signal peptide" evidence="1">
    <location>
        <begin position="1"/>
        <end position="19"/>
    </location>
</feature>
<reference evidence="2 3" key="1">
    <citation type="submission" date="2023-09" db="EMBL/GenBank/DDBJ databases">
        <title>Aquirufa genomes.</title>
        <authorList>
            <person name="Pitt A."/>
        </authorList>
    </citation>
    <scope>NUCLEOTIDE SEQUENCE [LARGE SCALE GENOMIC DNA]</scope>
    <source>
        <strain evidence="2 3">LEOWEIH-7C</strain>
    </source>
</reference>
<organism evidence="2 3">
    <name type="scientific">Aquirufa regiilacus</name>
    <dbReference type="NCBI Taxonomy" id="3024868"/>
    <lineage>
        <taxon>Bacteria</taxon>
        <taxon>Pseudomonadati</taxon>
        <taxon>Bacteroidota</taxon>
        <taxon>Cytophagia</taxon>
        <taxon>Cytophagales</taxon>
        <taxon>Flectobacillaceae</taxon>
        <taxon>Aquirufa</taxon>
    </lineage>
</organism>
<dbReference type="InterPro" id="IPR036249">
    <property type="entry name" value="Thioredoxin-like_sf"/>
</dbReference>
<protein>
    <submittedName>
        <fullName evidence="2">Thioredoxin family protein</fullName>
    </submittedName>
</protein>
<proteinExistence type="predicted"/>
<keyword evidence="1" id="KW-0732">Signal</keyword>
<gene>
    <name evidence="2" type="ORF">PQG45_00205</name>
</gene>